<sequence length="153" mass="16842">MLGDKHSHQDLAPQNMSLMTGARSAGGFLAVQLVPAIHYDVNGAFKLRLVIRHLDGYSNGLLHFRTVVTLDRFERAVLTQQRLQISENKNTVDAAKGKCTAASDATSTFVKNTQAVPLKVHKKNAKAETAYTLNDILNFEENAPDNSSTLHRL</sequence>
<organism evidence="1 2">
    <name type="scientific">Parascaris univalens</name>
    <name type="common">Nematode worm</name>
    <dbReference type="NCBI Taxonomy" id="6257"/>
    <lineage>
        <taxon>Eukaryota</taxon>
        <taxon>Metazoa</taxon>
        <taxon>Ecdysozoa</taxon>
        <taxon>Nematoda</taxon>
        <taxon>Chromadorea</taxon>
        <taxon>Rhabditida</taxon>
        <taxon>Spirurina</taxon>
        <taxon>Ascaridomorpha</taxon>
        <taxon>Ascaridoidea</taxon>
        <taxon>Ascarididae</taxon>
        <taxon>Parascaris</taxon>
    </lineage>
</organism>
<evidence type="ECO:0000313" key="1">
    <source>
        <dbReference type="Proteomes" id="UP000887569"/>
    </source>
</evidence>
<proteinExistence type="predicted"/>
<dbReference type="WBParaSite" id="PgB07_g076_t01">
    <property type="protein sequence ID" value="PgB07_g076_t01"/>
    <property type="gene ID" value="PgB07_g076"/>
</dbReference>
<dbReference type="AlphaFoldDB" id="A0A914ZM72"/>
<dbReference type="Proteomes" id="UP000887569">
    <property type="component" value="Unplaced"/>
</dbReference>
<protein>
    <submittedName>
        <fullName evidence="2">Velvet domain-containing protein</fullName>
    </submittedName>
</protein>
<accession>A0A914ZM72</accession>
<reference evidence="2" key="1">
    <citation type="submission" date="2022-11" db="UniProtKB">
        <authorList>
            <consortium name="WormBaseParasite"/>
        </authorList>
    </citation>
    <scope>IDENTIFICATION</scope>
</reference>
<keyword evidence="1" id="KW-1185">Reference proteome</keyword>
<name>A0A914ZM72_PARUN</name>
<evidence type="ECO:0000313" key="2">
    <source>
        <dbReference type="WBParaSite" id="PgB07_g076_t01"/>
    </source>
</evidence>